<reference evidence="1 2" key="1">
    <citation type="submission" date="2024-11" db="EMBL/GenBank/DDBJ databases">
        <title>Using genomics to understand microbial adaptation to soil warming.</title>
        <authorList>
            <person name="Deangelis K.M. PhD."/>
        </authorList>
    </citation>
    <scope>NUCLEOTIDE SEQUENCE [LARGE SCALE GENOMIC DNA]</scope>
    <source>
        <strain evidence="1 2">GAS97</strain>
    </source>
</reference>
<evidence type="ECO:0000313" key="2">
    <source>
        <dbReference type="Proteomes" id="UP001620514"/>
    </source>
</evidence>
<evidence type="ECO:0000313" key="1">
    <source>
        <dbReference type="EMBL" id="MFK4446246.1"/>
    </source>
</evidence>
<proteinExistence type="predicted"/>
<protein>
    <submittedName>
        <fullName evidence="1">Uncharacterized protein</fullName>
    </submittedName>
</protein>
<accession>A0ABW8MV04</accession>
<gene>
    <name evidence="1" type="ORF">ABH943_006278</name>
</gene>
<comment type="caution">
    <text evidence="1">The sequence shown here is derived from an EMBL/GenBank/DDBJ whole genome shotgun (WGS) entry which is preliminary data.</text>
</comment>
<dbReference type="Proteomes" id="UP001620514">
    <property type="component" value="Unassembled WGS sequence"/>
</dbReference>
<dbReference type="EMBL" id="JBIYDN010000024">
    <property type="protein sequence ID" value="MFK4446246.1"/>
    <property type="molecule type" value="Genomic_DNA"/>
</dbReference>
<sequence length="126" mass="13476">MRCDGGYRVCLVYAWSSHSATSINHIARSVGQCGAGREMADKALTTSQLRVFCSNSQAKGDTVALRQIEVITMPTEITSMTAVAIQPSARNQPLAANFPMMSGRHTIFIITNITGTATTPLSTALQ</sequence>
<organism evidence="1 2">
    <name type="scientific">Caballeronia udeis</name>
    <dbReference type="NCBI Taxonomy" id="1232866"/>
    <lineage>
        <taxon>Bacteria</taxon>
        <taxon>Pseudomonadati</taxon>
        <taxon>Pseudomonadota</taxon>
        <taxon>Betaproteobacteria</taxon>
        <taxon>Burkholderiales</taxon>
        <taxon>Burkholderiaceae</taxon>
        <taxon>Caballeronia</taxon>
    </lineage>
</organism>
<name>A0ABW8MV04_9BURK</name>
<keyword evidence="2" id="KW-1185">Reference proteome</keyword>